<dbReference type="GO" id="GO:0004640">
    <property type="term" value="F:phosphoribosylanthranilate isomerase activity"/>
    <property type="evidence" value="ECO:0007669"/>
    <property type="project" value="UniProtKB-EC"/>
</dbReference>
<comment type="pathway">
    <text evidence="7">Amino-acid biosynthesis; L-tryptophan biosynthesis; L-tryptophan from chorismate: step 3/5.</text>
</comment>
<dbReference type="InterPro" id="IPR044643">
    <property type="entry name" value="TrpF_fam"/>
</dbReference>
<name>A0ABS6IHA3_9HYPH</name>
<dbReference type="EC" id="5.3.1.24" evidence="7"/>
<evidence type="ECO:0000313" key="9">
    <source>
        <dbReference type="EMBL" id="MBU8873971.1"/>
    </source>
</evidence>
<evidence type="ECO:0000256" key="1">
    <source>
        <dbReference type="ARBA" id="ARBA00001164"/>
    </source>
</evidence>
<dbReference type="InterPro" id="IPR001240">
    <property type="entry name" value="PRAI_dom"/>
</dbReference>
<comment type="catalytic activity">
    <reaction evidence="1 7">
        <text>N-(5-phospho-beta-D-ribosyl)anthranilate = 1-(2-carboxyphenylamino)-1-deoxy-D-ribulose 5-phosphate</text>
        <dbReference type="Rhea" id="RHEA:21540"/>
        <dbReference type="ChEBI" id="CHEBI:18277"/>
        <dbReference type="ChEBI" id="CHEBI:58613"/>
        <dbReference type="EC" id="5.3.1.24"/>
    </reaction>
</comment>
<protein>
    <recommendedName>
        <fullName evidence="2 7">N-(5'-phosphoribosyl)anthranilate isomerase</fullName>
        <shortName evidence="7">PRAI</shortName>
        <ecNumber evidence="7">5.3.1.24</ecNumber>
    </recommendedName>
</protein>
<evidence type="ECO:0000259" key="8">
    <source>
        <dbReference type="Pfam" id="PF00697"/>
    </source>
</evidence>
<evidence type="ECO:0000256" key="6">
    <source>
        <dbReference type="ARBA" id="ARBA00023235"/>
    </source>
</evidence>
<keyword evidence="10" id="KW-1185">Reference proteome</keyword>
<organism evidence="9 10">
    <name type="scientific">Reyranella humidisoli</name>
    <dbReference type="NCBI Taxonomy" id="2849149"/>
    <lineage>
        <taxon>Bacteria</taxon>
        <taxon>Pseudomonadati</taxon>
        <taxon>Pseudomonadota</taxon>
        <taxon>Alphaproteobacteria</taxon>
        <taxon>Hyphomicrobiales</taxon>
        <taxon>Reyranellaceae</taxon>
        <taxon>Reyranella</taxon>
    </lineage>
</organism>
<sequence>MTVEAKICGLSTPETVDAAVEAGASLVGFVTFPRSPRHVESLDLLAALGKRVPRSVIRVGLFVDADDALIDARLATGAIDMLQLHGSETPERIASLKARTGKPVMKAIKVAVPADVDRGIAAYAGVADRLMFDAADGTLPGGNATAFDWSILSGRIVPVPWFLAGGLTPANVADAVRVTGAPAVDVSSGVESSRGVKSIELIRAFVGAVKAL</sequence>
<evidence type="ECO:0000313" key="10">
    <source>
        <dbReference type="Proteomes" id="UP000727907"/>
    </source>
</evidence>
<evidence type="ECO:0000256" key="2">
    <source>
        <dbReference type="ARBA" id="ARBA00022272"/>
    </source>
</evidence>
<evidence type="ECO:0000256" key="7">
    <source>
        <dbReference type="HAMAP-Rule" id="MF_00135"/>
    </source>
</evidence>
<keyword evidence="3 7" id="KW-0028">Amino-acid biosynthesis</keyword>
<proteinExistence type="inferred from homology"/>
<dbReference type="RefSeq" id="WP_216958697.1">
    <property type="nucleotide sequence ID" value="NZ_JAHOPB010000001.1"/>
</dbReference>
<accession>A0ABS6IHA3</accession>
<evidence type="ECO:0000256" key="5">
    <source>
        <dbReference type="ARBA" id="ARBA00023141"/>
    </source>
</evidence>
<comment type="similarity">
    <text evidence="7">Belongs to the TrpF family.</text>
</comment>
<dbReference type="PANTHER" id="PTHR42894:SF1">
    <property type="entry name" value="N-(5'-PHOSPHORIBOSYL)ANTHRANILATE ISOMERASE"/>
    <property type="match status" value="1"/>
</dbReference>
<keyword evidence="5 7" id="KW-0057">Aromatic amino acid biosynthesis</keyword>
<dbReference type="Pfam" id="PF00697">
    <property type="entry name" value="PRAI"/>
    <property type="match status" value="1"/>
</dbReference>
<dbReference type="PANTHER" id="PTHR42894">
    <property type="entry name" value="N-(5'-PHOSPHORIBOSYL)ANTHRANILATE ISOMERASE"/>
    <property type="match status" value="1"/>
</dbReference>
<keyword evidence="4 7" id="KW-0822">Tryptophan biosynthesis</keyword>
<evidence type="ECO:0000256" key="4">
    <source>
        <dbReference type="ARBA" id="ARBA00022822"/>
    </source>
</evidence>
<evidence type="ECO:0000256" key="3">
    <source>
        <dbReference type="ARBA" id="ARBA00022605"/>
    </source>
</evidence>
<reference evidence="9 10" key="1">
    <citation type="submission" date="2021-06" db="EMBL/GenBank/DDBJ databases">
        <authorList>
            <person name="Lee D.H."/>
        </authorList>
    </citation>
    <scope>NUCLEOTIDE SEQUENCE [LARGE SCALE GENOMIC DNA]</scope>
    <source>
        <strain evidence="9 10">MMS21-HV4-11</strain>
    </source>
</reference>
<feature type="domain" description="N-(5'phosphoribosyl) anthranilate isomerase (PRAI)" evidence="8">
    <location>
        <begin position="5"/>
        <end position="206"/>
    </location>
</feature>
<dbReference type="CDD" id="cd00405">
    <property type="entry name" value="PRAI"/>
    <property type="match status" value="1"/>
</dbReference>
<dbReference type="NCBIfam" id="NF002295">
    <property type="entry name" value="PRK01222.1-1"/>
    <property type="match status" value="1"/>
</dbReference>
<dbReference type="HAMAP" id="MF_00135">
    <property type="entry name" value="PRAI"/>
    <property type="match status" value="1"/>
</dbReference>
<dbReference type="Proteomes" id="UP000727907">
    <property type="component" value="Unassembled WGS sequence"/>
</dbReference>
<comment type="caution">
    <text evidence="9">The sequence shown here is derived from an EMBL/GenBank/DDBJ whole genome shotgun (WGS) entry which is preliminary data.</text>
</comment>
<keyword evidence="6 7" id="KW-0413">Isomerase</keyword>
<dbReference type="EMBL" id="JAHOPB010000001">
    <property type="protein sequence ID" value="MBU8873971.1"/>
    <property type="molecule type" value="Genomic_DNA"/>
</dbReference>
<gene>
    <name evidence="7" type="primary">trpF</name>
    <name evidence="9" type="ORF">KQ910_09360</name>
</gene>